<dbReference type="Pfam" id="PF01182">
    <property type="entry name" value="Glucosamine_iso"/>
    <property type="match status" value="1"/>
</dbReference>
<evidence type="ECO:0000313" key="4">
    <source>
        <dbReference type="Proteomes" id="UP000612055"/>
    </source>
</evidence>
<accession>A0A835YB80</accession>
<protein>
    <recommendedName>
        <fullName evidence="2">Glucosamine/galactosamine-6-phosphate isomerase domain-containing protein</fullName>
    </recommendedName>
</protein>
<comment type="pathway">
    <text evidence="1">Carbohydrate degradation; pentose phosphate pathway.</text>
</comment>
<dbReference type="InterPro" id="IPR037171">
    <property type="entry name" value="NagB/RpiA_transferase-like"/>
</dbReference>
<dbReference type="PANTHER" id="PTHR11054:SF0">
    <property type="entry name" value="6-PHOSPHOGLUCONOLACTONASE"/>
    <property type="match status" value="1"/>
</dbReference>
<name>A0A835YB80_9CHLO</name>
<dbReference type="InterPro" id="IPR006148">
    <property type="entry name" value="Glc/Gal-6P_isomerase"/>
</dbReference>
<dbReference type="AlphaFoldDB" id="A0A835YB80"/>
<evidence type="ECO:0000259" key="2">
    <source>
        <dbReference type="Pfam" id="PF01182"/>
    </source>
</evidence>
<feature type="domain" description="Glucosamine/galactosamine-6-phosphate isomerase" evidence="2">
    <location>
        <begin position="87"/>
        <end position="308"/>
    </location>
</feature>
<evidence type="ECO:0000256" key="1">
    <source>
        <dbReference type="ARBA" id="ARBA00004959"/>
    </source>
</evidence>
<dbReference type="EMBL" id="JAEHOE010000010">
    <property type="protein sequence ID" value="KAG2498509.1"/>
    <property type="molecule type" value="Genomic_DNA"/>
</dbReference>
<dbReference type="Gene3D" id="3.40.50.1360">
    <property type="match status" value="1"/>
</dbReference>
<dbReference type="OrthoDB" id="432544at2759"/>
<organism evidence="3 4">
    <name type="scientific">Edaphochlamys debaryana</name>
    <dbReference type="NCBI Taxonomy" id="47281"/>
    <lineage>
        <taxon>Eukaryota</taxon>
        <taxon>Viridiplantae</taxon>
        <taxon>Chlorophyta</taxon>
        <taxon>core chlorophytes</taxon>
        <taxon>Chlorophyceae</taxon>
        <taxon>CS clade</taxon>
        <taxon>Chlamydomonadales</taxon>
        <taxon>Chlamydomonadales incertae sedis</taxon>
        <taxon>Edaphochlamys</taxon>
    </lineage>
</organism>
<gene>
    <name evidence="3" type="ORF">HYH03_003760</name>
</gene>
<reference evidence="3" key="1">
    <citation type="journal article" date="2020" name="bioRxiv">
        <title>Comparative genomics of Chlamydomonas.</title>
        <authorList>
            <person name="Craig R.J."/>
            <person name="Hasan A.R."/>
            <person name="Ness R.W."/>
            <person name="Keightley P.D."/>
        </authorList>
    </citation>
    <scope>NUCLEOTIDE SEQUENCE</scope>
    <source>
        <strain evidence="3">CCAP 11/70</strain>
    </source>
</reference>
<evidence type="ECO:0000313" key="3">
    <source>
        <dbReference type="EMBL" id="KAG2498509.1"/>
    </source>
</evidence>
<comment type="caution">
    <text evidence="3">The sequence shown here is derived from an EMBL/GenBank/DDBJ whole genome shotgun (WGS) entry which is preliminary data.</text>
</comment>
<proteinExistence type="predicted"/>
<dbReference type="GO" id="GO:0006098">
    <property type="term" value="P:pentose-phosphate shunt"/>
    <property type="evidence" value="ECO:0007669"/>
    <property type="project" value="UniProtKB-UniPathway"/>
</dbReference>
<dbReference type="InterPro" id="IPR039104">
    <property type="entry name" value="6PGL"/>
</dbReference>
<keyword evidence="4" id="KW-1185">Reference proteome</keyword>
<dbReference type="Proteomes" id="UP000612055">
    <property type="component" value="Unassembled WGS sequence"/>
</dbReference>
<dbReference type="SUPFAM" id="SSF100950">
    <property type="entry name" value="NagB/RpiA/CoA transferase-like"/>
    <property type="match status" value="1"/>
</dbReference>
<dbReference type="UniPathway" id="UPA00115"/>
<dbReference type="PANTHER" id="PTHR11054">
    <property type="entry name" value="6-PHOSPHOGLUCONOLACTONASE"/>
    <property type="match status" value="1"/>
</dbReference>
<dbReference type="GO" id="GO:0005975">
    <property type="term" value="P:carbohydrate metabolic process"/>
    <property type="evidence" value="ECO:0007669"/>
    <property type="project" value="InterPro"/>
</dbReference>
<sequence>MSLRASFAHSTAAGPAARGRGACRAALPFSGSRRSPAVAAPADAQLFAQQQSQAQSRSVGCGAVISYVEVTAGNDLPEDLAVEVHPTEAAVGNRICEMVLSAAHAAVATKGAFFLAIPGGSVLKMCGGLVGKPMPWDKTFLFYVNHKCVPLGDKASTHQKALDLFLTRAGVPLANVAALTGSPDAPAEAREYEAKLRQLAVQRGMDLTEDVVPRFDLMLLGMGADGHVGSLYPGRQETALDGPGTPLVLPVDKKSPASITLSLPVMCAAKQVVVAMTGAGKAEAVRAALQTGSGGKTDSPARRVRPGLGGSCVWLMDAPAAGALEVATGARALLAADVAARAL</sequence>